<dbReference type="PROSITE" id="PS50879">
    <property type="entry name" value="RNASE_H_1"/>
    <property type="match status" value="1"/>
</dbReference>
<evidence type="ECO:0000259" key="1">
    <source>
        <dbReference type="PROSITE" id="PS50879"/>
    </source>
</evidence>
<protein>
    <recommendedName>
        <fullName evidence="1">RNase H type-1 domain-containing protein</fullName>
    </recommendedName>
</protein>
<dbReference type="OrthoDB" id="6424749at2759"/>
<dbReference type="InterPro" id="IPR012337">
    <property type="entry name" value="RNaseH-like_sf"/>
</dbReference>
<organism evidence="2 3">
    <name type="scientific">Trichonephila clavata</name>
    <name type="common">Joro spider</name>
    <name type="synonym">Nephila clavata</name>
    <dbReference type="NCBI Taxonomy" id="2740835"/>
    <lineage>
        <taxon>Eukaryota</taxon>
        <taxon>Metazoa</taxon>
        <taxon>Ecdysozoa</taxon>
        <taxon>Arthropoda</taxon>
        <taxon>Chelicerata</taxon>
        <taxon>Arachnida</taxon>
        <taxon>Araneae</taxon>
        <taxon>Araneomorphae</taxon>
        <taxon>Entelegynae</taxon>
        <taxon>Araneoidea</taxon>
        <taxon>Nephilidae</taxon>
        <taxon>Trichonephila</taxon>
    </lineage>
</organism>
<gene>
    <name evidence="2" type="ORF">TNCT_293301</name>
</gene>
<dbReference type="InterPro" id="IPR036397">
    <property type="entry name" value="RNaseH_sf"/>
</dbReference>
<dbReference type="GO" id="GO:0003676">
    <property type="term" value="F:nucleic acid binding"/>
    <property type="evidence" value="ECO:0007669"/>
    <property type="project" value="InterPro"/>
</dbReference>
<sequence length="120" mass="13183">MWYTRHLTFEGVSLEELLNSFTRAVVFCDSKAAIFAENSSSTPASNILDSKKLLLSLSECSKRIALHWIPGDCGVTGNELADHLMKKGASIHQTTGKAVPFTSANCIIKRKKIKDLTSIQ</sequence>
<evidence type="ECO:0000313" key="2">
    <source>
        <dbReference type="EMBL" id="GFR15914.1"/>
    </source>
</evidence>
<feature type="domain" description="RNase H type-1" evidence="1">
    <location>
        <begin position="1"/>
        <end position="90"/>
    </location>
</feature>
<evidence type="ECO:0000313" key="3">
    <source>
        <dbReference type="Proteomes" id="UP000887116"/>
    </source>
</evidence>
<reference evidence="2" key="1">
    <citation type="submission" date="2020-07" db="EMBL/GenBank/DDBJ databases">
        <title>Multicomponent nature underlies the extraordinary mechanical properties of spider dragline silk.</title>
        <authorList>
            <person name="Kono N."/>
            <person name="Nakamura H."/>
            <person name="Mori M."/>
            <person name="Yoshida Y."/>
            <person name="Ohtoshi R."/>
            <person name="Malay A.D."/>
            <person name="Moran D.A.P."/>
            <person name="Tomita M."/>
            <person name="Numata K."/>
            <person name="Arakawa K."/>
        </authorList>
    </citation>
    <scope>NUCLEOTIDE SEQUENCE</scope>
</reference>
<keyword evidence="3" id="KW-1185">Reference proteome</keyword>
<dbReference type="AlphaFoldDB" id="A0A8X6H3J8"/>
<comment type="caution">
    <text evidence="2">The sequence shown here is derived from an EMBL/GenBank/DDBJ whole genome shotgun (WGS) entry which is preliminary data.</text>
</comment>
<accession>A0A8X6H3J8</accession>
<dbReference type="Gene3D" id="3.30.420.10">
    <property type="entry name" value="Ribonuclease H-like superfamily/Ribonuclease H"/>
    <property type="match status" value="1"/>
</dbReference>
<dbReference type="Proteomes" id="UP000887116">
    <property type="component" value="Unassembled WGS sequence"/>
</dbReference>
<proteinExistence type="predicted"/>
<dbReference type="GO" id="GO:0004523">
    <property type="term" value="F:RNA-DNA hybrid ribonuclease activity"/>
    <property type="evidence" value="ECO:0007669"/>
    <property type="project" value="InterPro"/>
</dbReference>
<dbReference type="InterPro" id="IPR002156">
    <property type="entry name" value="RNaseH_domain"/>
</dbReference>
<dbReference type="EMBL" id="BMAO01037188">
    <property type="protein sequence ID" value="GFR15914.1"/>
    <property type="molecule type" value="Genomic_DNA"/>
</dbReference>
<name>A0A8X6H3J8_TRICU</name>
<dbReference type="SUPFAM" id="SSF53098">
    <property type="entry name" value="Ribonuclease H-like"/>
    <property type="match status" value="1"/>
</dbReference>